<protein>
    <submittedName>
        <fullName evidence="1">Uncharacterized protein</fullName>
    </submittedName>
</protein>
<sequence length="58" mass="6281">TAGDIPLQAWMQVPCYECGRMLQMGDPCRVAVVYTDSIWLNTALVCISCAEGKKSSAV</sequence>
<comment type="caution">
    <text evidence="1">The sequence shown here is derived from an EMBL/GenBank/DDBJ whole genome shotgun (WGS) entry which is preliminary data.</text>
</comment>
<accession>X1PXR3</accession>
<proteinExistence type="predicted"/>
<dbReference type="EMBL" id="BARV01026676">
    <property type="protein sequence ID" value="GAI43640.1"/>
    <property type="molecule type" value="Genomic_DNA"/>
</dbReference>
<feature type="non-terminal residue" evidence="1">
    <location>
        <position position="1"/>
    </location>
</feature>
<organism evidence="1">
    <name type="scientific">marine sediment metagenome</name>
    <dbReference type="NCBI Taxonomy" id="412755"/>
    <lineage>
        <taxon>unclassified sequences</taxon>
        <taxon>metagenomes</taxon>
        <taxon>ecological metagenomes</taxon>
    </lineage>
</organism>
<dbReference type="AlphaFoldDB" id="X1PXR3"/>
<gene>
    <name evidence="1" type="ORF">S06H3_43063</name>
</gene>
<reference evidence="1" key="1">
    <citation type="journal article" date="2014" name="Front. Microbiol.">
        <title>High frequency of phylogenetically diverse reductive dehalogenase-homologous genes in deep subseafloor sedimentary metagenomes.</title>
        <authorList>
            <person name="Kawai M."/>
            <person name="Futagami T."/>
            <person name="Toyoda A."/>
            <person name="Takaki Y."/>
            <person name="Nishi S."/>
            <person name="Hori S."/>
            <person name="Arai W."/>
            <person name="Tsubouchi T."/>
            <person name="Morono Y."/>
            <person name="Uchiyama I."/>
            <person name="Ito T."/>
            <person name="Fujiyama A."/>
            <person name="Inagaki F."/>
            <person name="Takami H."/>
        </authorList>
    </citation>
    <scope>NUCLEOTIDE SEQUENCE</scope>
    <source>
        <strain evidence="1">Expedition CK06-06</strain>
    </source>
</reference>
<evidence type="ECO:0000313" key="1">
    <source>
        <dbReference type="EMBL" id="GAI43640.1"/>
    </source>
</evidence>
<name>X1PXR3_9ZZZZ</name>